<dbReference type="SUPFAM" id="SSF53474">
    <property type="entry name" value="alpha/beta-Hydrolases"/>
    <property type="match status" value="1"/>
</dbReference>
<reference evidence="7" key="1">
    <citation type="journal article" date="2018" name="BMC Genomics">
        <title>Comparative genomics of the wheat fungal pathogen Pyrenophora tritici-repentis reveals chromosomal variations and genome plasticity.</title>
        <authorList>
            <person name="Moolhuijzen P."/>
            <person name="See P.T."/>
            <person name="Hane J.K."/>
            <person name="Shi G."/>
            <person name="Liu Z."/>
            <person name="Oliver R.P."/>
            <person name="Moffat C.S."/>
        </authorList>
    </citation>
    <scope>NUCLEOTIDE SEQUENCE [LARGE SCALE GENOMIC DNA]</scope>
    <source>
        <strain evidence="7">M4</strain>
    </source>
</reference>
<keyword evidence="5" id="KW-0325">Glycoprotein</keyword>
<proteinExistence type="inferred from homology"/>
<dbReference type="InterPro" id="IPR029058">
    <property type="entry name" value="AB_hydrolase_fold"/>
</dbReference>
<sequence length="567" mass="63397">MKTAIASILVLASAVLAGPDLSVNTGRSIGNLITGNSLQLGKRQSSVKDSLTGNNTDPGIGYFEQPIDHNNPSLGTFKIRYLWSNEHWKGPGSPIVVFTPGQANISSYYAIFDKFNETLMYQNTAQLAYEVGAALVLVENRYYGESSPYEELTTANLQYLNQDQVMHDLVNFAKNAKLPFSPNSTASNVPWILTGGSYSGAVATYVADKLPGTYWAYYTSSAVVQSQDEFWKANLAFQKYGPKNCTKDVAAVVGHIDQVFSRGIESEKVAIKTMFGMKNLTHDYDFLQVLAGDPALWAGQKLYYRTEAENRDFNDIYKWCDAIEGAWDTVTQNYTNATLPGAEGVGMQKALKNWAGWWTNVLLPTYCLDRFGSYYPGLYEENSTYCLESVDPNDPFFTDLRVRNPWVRQSWWMQCNEAAYTWAGAPKGVPTVASSLLTVAEFTRICKKLFPTGPKGEKVGRRTQDQYNAHFGGWNIKGTKRLLHVNGEMDYWLPATFAAPQRPGGPLQSTPEVPTWVIPGGLHCTDFNMWDEGRYNKDVLRVTGEVRAQLRKWISEWPGYHGKIPSI</sequence>
<dbReference type="OrthoDB" id="1735038at2759"/>
<dbReference type="PANTHER" id="PTHR11010:SF23">
    <property type="entry name" value="SERINE PEPTIDASE"/>
    <property type="match status" value="1"/>
</dbReference>
<evidence type="ECO:0000256" key="3">
    <source>
        <dbReference type="ARBA" id="ARBA00022729"/>
    </source>
</evidence>
<evidence type="ECO:0000313" key="9">
    <source>
        <dbReference type="Proteomes" id="UP000249757"/>
    </source>
</evidence>
<reference evidence="8" key="3">
    <citation type="journal article" date="2022" name="bioRxiv">
        <title>A global pangenome for the wheat fungal pathogen Pyrenophora tritici-repentis and prediction of effector protein structural homology.</title>
        <authorList>
            <person name="Moolhuijzen P."/>
            <person name="See P.T."/>
            <person name="Shi G."/>
            <person name="Powell H.R."/>
            <person name="Cockram J."/>
            <person name="Jorgensen L.N."/>
            <person name="Benslimane H."/>
            <person name="Strelkov S.E."/>
            <person name="Turner J."/>
            <person name="Liu Z."/>
            <person name="Moffat C.S."/>
        </authorList>
    </citation>
    <scope>NUCLEOTIDE SEQUENCE</scope>
    <source>
        <strain evidence="8">86-124</strain>
    </source>
</reference>
<dbReference type="Pfam" id="PF05577">
    <property type="entry name" value="Peptidase_S28"/>
    <property type="match status" value="1"/>
</dbReference>
<keyword evidence="2" id="KW-0645">Protease</keyword>
<comment type="caution">
    <text evidence="8">The sequence shown here is derived from an EMBL/GenBank/DDBJ whole genome shotgun (WGS) entry which is preliminary data.</text>
</comment>
<name>A0A2W1EBX2_9PLEO</name>
<reference evidence="9" key="4">
    <citation type="journal article" date="2022" name="Microb. Genom.">
        <title>A global pangenome for the wheat fungal pathogen Pyrenophora tritici-repentis and prediction of effector protein structural homology.</title>
        <authorList>
            <person name="Moolhuijzen P.M."/>
            <person name="See P.T."/>
            <person name="Shi G."/>
            <person name="Powell H.R."/>
            <person name="Cockram J."/>
            <person name="Jorgensen L.N."/>
            <person name="Benslimane H."/>
            <person name="Strelkov S.E."/>
            <person name="Turner J."/>
            <person name="Liu Z."/>
            <person name="Moffat C.S."/>
        </authorList>
    </citation>
    <scope>NUCLEOTIDE SEQUENCE [LARGE SCALE GENOMIC DNA]</scope>
</reference>
<protein>
    <submittedName>
        <fullName evidence="8">Serine carboxypeptidase</fullName>
    </submittedName>
</protein>
<dbReference type="PANTHER" id="PTHR11010">
    <property type="entry name" value="PROTEASE S28 PRO-X CARBOXYPEPTIDASE-RELATED"/>
    <property type="match status" value="1"/>
</dbReference>
<evidence type="ECO:0000256" key="5">
    <source>
        <dbReference type="ARBA" id="ARBA00023180"/>
    </source>
</evidence>
<dbReference type="Proteomes" id="UP000245464">
    <property type="component" value="Chromosome 1"/>
</dbReference>
<dbReference type="GO" id="GO:0006508">
    <property type="term" value="P:proteolysis"/>
    <property type="evidence" value="ECO:0007669"/>
    <property type="project" value="UniProtKB-KW"/>
</dbReference>
<evidence type="ECO:0000256" key="6">
    <source>
        <dbReference type="SAM" id="SignalP"/>
    </source>
</evidence>
<evidence type="ECO:0000313" key="7">
    <source>
        <dbReference type="EMBL" id="KAF7576137.1"/>
    </source>
</evidence>
<dbReference type="InterPro" id="IPR008758">
    <property type="entry name" value="Peptidase_S28"/>
</dbReference>
<accession>A0A2W1EBX2</accession>
<dbReference type="Proteomes" id="UP000249757">
    <property type="component" value="Unassembled WGS sequence"/>
</dbReference>
<dbReference type="GO" id="GO:0008239">
    <property type="term" value="F:dipeptidyl-peptidase activity"/>
    <property type="evidence" value="ECO:0007669"/>
    <property type="project" value="TreeGrafter"/>
</dbReference>
<dbReference type="OMA" id="CERFDVY"/>
<dbReference type="GO" id="GO:0070008">
    <property type="term" value="F:serine-type exopeptidase activity"/>
    <property type="evidence" value="ECO:0007669"/>
    <property type="project" value="InterPro"/>
</dbReference>
<feature type="chain" id="PRO_5042700962" evidence="6">
    <location>
        <begin position="18"/>
        <end position="567"/>
    </location>
</feature>
<dbReference type="GO" id="GO:0004180">
    <property type="term" value="F:carboxypeptidase activity"/>
    <property type="evidence" value="ECO:0007669"/>
    <property type="project" value="UniProtKB-KW"/>
</dbReference>
<dbReference type="Gene3D" id="3.40.50.1820">
    <property type="entry name" value="alpha/beta hydrolase"/>
    <property type="match status" value="2"/>
</dbReference>
<keyword evidence="3 6" id="KW-0732">Signal</keyword>
<keyword evidence="8" id="KW-0121">Carboxypeptidase</keyword>
<dbReference type="EMBL" id="NRDI02000001">
    <property type="protein sequence ID" value="KAI1519993.1"/>
    <property type="molecule type" value="Genomic_DNA"/>
</dbReference>
<evidence type="ECO:0000313" key="8">
    <source>
        <dbReference type="EMBL" id="KAI1519993.1"/>
    </source>
</evidence>
<feature type="signal peptide" evidence="6">
    <location>
        <begin position="1"/>
        <end position="17"/>
    </location>
</feature>
<evidence type="ECO:0000256" key="2">
    <source>
        <dbReference type="ARBA" id="ARBA00022670"/>
    </source>
</evidence>
<comment type="similarity">
    <text evidence="1">Belongs to the peptidase S28 family.</text>
</comment>
<keyword evidence="9" id="KW-1185">Reference proteome</keyword>
<organism evidence="8 9">
    <name type="scientific">Pyrenophora tritici-repentis</name>
    <dbReference type="NCBI Taxonomy" id="45151"/>
    <lineage>
        <taxon>Eukaryota</taxon>
        <taxon>Fungi</taxon>
        <taxon>Dikarya</taxon>
        <taxon>Ascomycota</taxon>
        <taxon>Pezizomycotina</taxon>
        <taxon>Dothideomycetes</taxon>
        <taxon>Pleosporomycetidae</taxon>
        <taxon>Pleosporales</taxon>
        <taxon>Pleosporineae</taxon>
        <taxon>Pleosporaceae</taxon>
        <taxon>Pyrenophora</taxon>
    </lineage>
</organism>
<keyword evidence="4" id="KW-0378">Hydrolase</keyword>
<gene>
    <name evidence="8" type="ORF">Ptr86124_000361</name>
    <name evidence="7" type="ORF">PtrM4_003770</name>
</gene>
<dbReference type="EMBL" id="NQIK02000001">
    <property type="protein sequence ID" value="KAF7576137.1"/>
    <property type="molecule type" value="Genomic_DNA"/>
</dbReference>
<evidence type="ECO:0000256" key="4">
    <source>
        <dbReference type="ARBA" id="ARBA00022801"/>
    </source>
</evidence>
<dbReference type="AlphaFoldDB" id="A0A2W1EBX2"/>
<evidence type="ECO:0000256" key="1">
    <source>
        <dbReference type="ARBA" id="ARBA00011079"/>
    </source>
</evidence>
<reference evidence="8" key="2">
    <citation type="submission" date="2021-05" db="EMBL/GenBank/DDBJ databases">
        <authorList>
            <person name="Moolhuijzen P.M."/>
            <person name="Moffat C.S."/>
        </authorList>
    </citation>
    <scope>NUCLEOTIDE SEQUENCE</scope>
    <source>
        <strain evidence="8">86-124</strain>
    </source>
</reference>